<keyword evidence="3" id="KW-1185">Reference proteome</keyword>
<evidence type="ECO:0000313" key="3">
    <source>
        <dbReference type="Proteomes" id="UP001172673"/>
    </source>
</evidence>
<accession>A0AA38X3S4</accession>
<name>A0AA38X3S4_9EURO</name>
<feature type="region of interest" description="Disordered" evidence="1">
    <location>
        <begin position="304"/>
        <end position="359"/>
    </location>
</feature>
<feature type="region of interest" description="Disordered" evidence="1">
    <location>
        <begin position="30"/>
        <end position="206"/>
    </location>
</feature>
<dbReference type="EMBL" id="JAPDRK010000014">
    <property type="protein sequence ID" value="KAJ9606148.1"/>
    <property type="molecule type" value="Genomic_DNA"/>
</dbReference>
<dbReference type="AlphaFoldDB" id="A0AA38X3S4"/>
<feature type="compositionally biased region" description="Polar residues" evidence="1">
    <location>
        <begin position="151"/>
        <end position="160"/>
    </location>
</feature>
<feature type="compositionally biased region" description="Polar residues" evidence="1">
    <location>
        <begin position="186"/>
        <end position="201"/>
    </location>
</feature>
<sequence length="430" mass="46199">MSAEIVRKRGRPKKVVVEEVEEVVELGSIAPTPKTRAKTTAKKSASTSTGTLTLSTTSPTSRKKVTKPVQDAGPTDEVGSTSSIATKRKVAAVPSAKALTPVATSKAKLSQATSQLAKVDGKSEAIPLEQAPSQRKKRARAPASSVDASLLETSLETSPAGQERPATLGRDSVAEVRHSPQAESKILQQATAFSTQSNELGDSSPELVDQRQIYSSLFGQQSEAEAFIQEGSLSEKPQHLDESTTTSANPSQTSQPTIPPPTASQPTLIMPFGFRTTSLPQLRAYSSTSPLPMSTTLALAARQSTNKLPPRPAGPAPPPSTEPRHPAPFQIPSETPIGPRPPKLSEMPLEQRRKDPKYRSATRRYTATIVAVPFLIVSSYLLWEKYQEHQLYLELVRQAREQATVAVPVLPDQLARPASPTSTPLSQETK</sequence>
<feature type="compositionally biased region" description="Polar residues" evidence="1">
    <location>
        <begin position="107"/>
        <end position="116"/>
    </location>
</feature>
<dbReference type="Proteomes" id="UP001172673">
    <property type="component" value="Unassembled WGS sequence"/>
</dbReference>
<feature type="compositionally biased region" description="Low complexity" evidence="1">
    <location>
        <begin position="42"/>
        <end position="60"/>
    </location>
</feature>
<evidence type="ECO:0000313" key="2">
    <source>
        <dbReference type="EMBL" id="KAJ9606148.1"/>
    </source>
</evidence>
<reference evidence="2" key="1">
    <citation type="submission" date="2022-10" db="EMBL/GenBank/DDBJ databases">
        <title>Culturing micro-colonial fungi from biological soil crusts in the Mojave desert and describing Neophaeococcomyces mojavensis, and introducing the new genera and species Taxawa tesnikishii.</title>
        <authorList>
            <person name="Kurbessoian T."/>
            <person name="Stajich J.E."/>
        </authorList>
    </citation>
    <scope>NUCLEOTIDE SEQUENCE</scope>
    <source>
        <strain evidence="2">TK_41</strain>
    </source>
</reference>
<feature type="compositionally biased region" description="Pro residues" evidence="1">
    <location>
        <begin position="309"/>
        <end position="321"/>
    </location>
</feature>
<feature type="region of interest" description="Disordered" evidence="1">
    <location>
        <begin position="231"/>
        <end position="269"/>
    </location>
</feature>
<comment type="caution">
    <text evidence="2">The sequence shown here is derived from an EMBL/GenBank/DDBJ whole genome shotgun (WGS) entry which is preliminary data.</text>
</comment>
<gene>
    <name evidence="2" type="ORF">H2200_009109</name>
</gene>
<protein>
    <submittedName>
        <fullName evidence="2">Uncharacterized protein</fullName>
    </submittedName>
</protein>
<evidence type="ECO:0000256" key="1">
    <source>
        <dbReference type="SAM" id="MobiDB-lite"/>
    </source>
</evidence>
<organism evidence="2 3">
    <name type="scientific">Cladophialophora chaetospira</name>
    <dbReference type="NCBI Taxonomy" id="386627"/>
    <lineage>
        <taxon>Eukaryota</taxon>
        <taxon>Fungi</taxon>
        <taxon>Dikarya</taxon>
        <taxon>Ascomycota</taxon>
        <taxon>Pezizomycotina</taxon>
        <taxon>Eurotiomycetes</taxon>
        <taxon>Chaetothyriomycetidae</taxon>
        <taxon>Chaetothyriales</taxon>
        <taxon>Herpotrichiellaceae</taxon>
        <taxon>Cladophialophora</taxon>
    </lineage>
</organism>
<proteinExistence type="predicted"/>